<dbReference type="Proteomes" id="UP000290204">
    <property type="component" value="Unassembled WGS sequence"/>
</dbReference>
<dbReference type="EMBL" id="SDHW01000004">
    <property type="protein sequence ID" value="RXK59314.1"/>
    <property type="molecule type" value="Genomic_DNA"/>
</dbReference>
<sequence length="74" mass="8409">MQKLFIPASFLSDVFSAEKNVLPTDNGLYILREEIVSNSSKLYQLFFGGQPPVLKKAIVAEEIISDPDYYCNYE</sequence>
<organism evidence="1 2">
    <name type="scientific">Lacibacter luteus</name>
    <dbReference type="NCBI Taxonomy" id="2508719"/>
    <lineage>
        <taxon>Bacteria</taxon>
        <taxon>Pseudomonadati</taxon>
        <taxon>Bacteroidota</taxon>
        <taxon>Chitinophagia</taxon>
        <taxon>Chitinophagales</taxon>
        <taxon>Chitinophagaceae</taxon>
        <taxon>Lacibacter</taxon>
    </lineage>
</organism>
<reference evidence="1 2" key="1">
    <citation type="submission" date="2019-01" db="EMBL/GenBank/DDBJ databases">
        <title>Lacibacter sp. strain TTM-7.</title>
        <authorList>
            <person name="Chen W.-M."/>
        </authorList>
    </citation>
    <scope>NUCLEOTIDE SEQUENCE [LARGE SCALE GENOMIC DNA]</scope>
    <source>
        <strain evidence="1 2">TTM-7</strain>
    </source>
</reference>
<comment type="caution">
    <text evidence="1">The sequence shown here is derived from an EMBL/GenBank/DDBJ whole genome shotgun (WGS) entry which is preliminary data.</text>
</comment>
<protein>
    <submittedName>
        <fullName evidence="1">Uncharacterized protein</fullName>
    </submittedName>
</protein>
<accession>A0A4V1M7D0</accession>
<proteinExistence type="predicted"/>
<evidence type="ECO:0000313" key="1">
    <source>
        <dbReference type="EMBL" id="RXK59314.1"/>
    </source>
</evidence>
<gene>
    <name evidence="1" type="ORF">ESA94_14335</name>
</gene>
<dbReference type="AlphaFoldDB" id="A0A4V1M7D0"/>
<keyword evidence="2" id="KW-1185">Reference proteome</keyword>
<name>A0A4V1M7D0_9BACT</name>
<dbReference type="RefSeq" id="WP_129131618.1">
    <property type="nucleotide sequence ID" value="NZ_SDHW01000004.1"/>
</dbReference>
<dbReference type="OrthoDB" id="9854656at2"/>
<evidence type="ECO:0000313" key="2">
    <source>
        <dbReference type="Proteomes" id="UP000290204"/>
    </source>
</evidence>